<proteinExistence type="predicted"/>
<keyword evidence="1" id="KW-1133">Transmembrane helix</keyword>
<keyword evidence="1" id="KW-0472">Membrane</keyword>
<accession>A0A6J5MXM3</accession>
<name>A0A6J5MXM3_9CAUD</name>
<dbReference type="EMBL" id="LR796561">
    <property type="protein sequence ID" value="CAB4151674.1"/>
    <property type="molecule type" value="Genomic_DNA"/>
</dbReference>
<organism evidence="2">
    <name type="scientific">uncultured Caudovirales phage</name>
    <dbReference type="NCBI Taxonomy" id="2100421"/>
    <lineage>
        <taxon>Viruses</taxon>
        <taxon>Duplodnaviria</taxon>
        <taxon>Heunggongvirae</taxon>
        <taxon>Uroviricota</taxon>
        <taxon>Caudoviricetes</taxon>
        <taxon>Peduoviridae</taxon>
        <taxon>Maltschvirus</taxon>
        <taxon>Maltschvirus maltsch</taxon>
    </lineage>
</organism>
<feature type="transmembrane region" description="Helical" evidence="1">
    <location>
        <begin position="6"/>
        <end position="30"/>
    </location>
</feature>
<sequence>MQTAIIFFLIALFGVAVVLGTLFIFVWFLLQCEVD</sequence>
<gene>
    <name evidence="2" type="ORF">UFOVP588_25</name>
</gene>
<evidence type="ECO:0000256" key="1">
    <source>
        <dbReference type="SAM" id="Phobius"/>
    </source>
</evidence>
<keyword evidence="1" id="KW-0812">Transmembrane</keyword>
<protein>
    <submittedName>
        <fullName evidence="2">Uncharacterized protein</fullName>
    </submittedName>
</protein>
<evidence type="ECO:0000313" key="2">
    <source>
        <dbReference type="EMBL" id="CAB4151674.1"/>
    </source>
</evidence>
<reference evidence="2" key="1">
    <citation type="submission" date="2020-04" db="EMBL/GenBank/DDBJ databases">
        <authorList>
            <person name="Chiriac C."/>
            <person name="Salcher M."/>
            <person name="Ghai R."/>
            <person name="Kavagutti S V."/>
        </authorList>
    </citation>
    <scope>NUCLEOTIDE SEQUENCE</scope>
</reference>